<dbReference type="InterPro" id="IPR007110">
    <property type="entry name" value="Ig-like_dom"/>
</dbReference>
<dbReference type="InterPro" id="IPR003599">
    <property type="entry name" value="Ig_sub"/>
</dbReference>
<proteinExistence type="predicted"/>
<comment type="caution">
    <text evidence="2">The sequence shown here is derived from an EMBL/GenBank/DDBJ whole genome shotgun (WGS) entry which is preliminary data.</text>
</comment>
<evidence type="ECO:0000259" key="1">
    <source>
        <dbReference type="PROSITE" id="PS50835"/>
    </source>
</evidence>
<dbReference type="EMBL" id="VSWD01000009">
    <property type="protein sequence ID" value="KAK3093693.1"/>
    <property type="molecule type" value="Genomic_DNA"/>
</dbReference>
<feature type="non-terminal residue" evidence="2">
    <location>
        <position position="1"/>
    </location>
</feature>
<protein>
    <recommendedName>
        <fullName evidence="1">Ig-like domain-containing protein</fullName>
    </recommendedName>
</protein>
<dbReference type="SUPFAM" id="SSF48726">
    <property type="entry name" value="Immunoglobulin"/>
    <property type="match status" value="1"/>
</dbReference>
<feature type="domain" description="Ig-like" evidence="1">
    <location>
        <begin position="11"/>
        <end position="97"/>
    </location>
</feature>
<dbReference type="InterPro" id="IPR013783">
    <property type="entry name" value="Ig-like_fold"/>
</dbReference>
<organism evidence="2 3">
    <name type="scientific">Pinctada imbricata</name>
    <name type="common">Atlantic pearl-oyster</name>
    <name type="synonym">Pinctada martensii</name>
    <dbReference type="NCBI Taxonomy" id="66713"/>
    <lineage>
        <taxon>Eukaryota</taxon>
        <taxon>Metazoa</taxon>
        <taxon>Spiralia</taxon>
        <taxon>Lophotrochozoa</taxon>
        <taxon>Mollusca</taxon>
        <taxon>Bivalvia</taxon>
        <taxon>Autobranchia</taxon>
        <taxon>Pteriomorphia</taxon>
        <taxon>Pterioida</taxon>
        <taxon>Pterioidea</taxon>
        <taxon>Pteriidae</taxon>
        <taxon>Pinctada</taxon>
    </lineage>
</organism>
<dbReference type="AlphaFoldDB" id="A0AA88Y7I3"/>
<gene>
    <name evidence="2" type="ORF">FSP39_018988</name>
</gene>
<dbReference type="PROSITE" id="PS50835">
    <property type="entry name" value="IG_LIKE"/>
    <property type="match status" value="1"/>
</dbReference>
<sequence>LLFVPGKPSKPQIISSTTEVAQGRWITLTCESIPNTKPYYVDFPQLTYTWYVNGTVKKPNNYQASGESLTITSVTRSDSYNRISCRATQNTTVSEFSDIIKLNVLCEYFIIHFYSLM</sequence>
<evidence type="ECO:0000313" key="3">
    <source>
        <dbReference type="Proteomes" id="UP001186944"/>
    </source>
</evidence>
<accession>A0AA88Y7I3</accession>
<dbReference type="Pfam" id="PF13895">
    <property type="entry name" value="Ig_2"/>
    <property type="match status" value="1"/>
</dbReference>
<dbReference type="SMART" id="SM00409">
    <property type="entry name" value="IG"/>
    <property type="match status" value="1"/>
</dbReference>
<evidence type="ECO:0000313" key="2">
    <source>
        <dbReference type="EMBL" id="KAK3093693.1"/>
    </source>
</evidence>
<dbReference type="Proteomes" id="UP001186944">
    <property type="component" value="Unassembled WGS sequence"/>
</dbReference>
<reference evidence="2" key="1">
    <citation type="submission" date="2019-08" db="EMBL/GenBank/DDBJ databases">
        <title>The improved chromosome-level genome for the pearl oyster Pinctada fucata martensii using PacBio sequencing and Hi-C.</title>
        <authorList>
            <person name="Zheng Z."/>
        </authorList>
    </citation>
    <scope>NUCLEOTIDE SEQUENCE</scope>
    <source>
        <strain evidence="2">ZZ-2019</strain>
        <tissue evidence="2">Adductor muscle</tissue>
    </source>
</reference>
<dbReference type="InterPro" id="IPR036179">
    <property type="entry name" value="Ig-like_dom_sf"/>
</dbReference>
<dbReference type="Gene3D" id="2.60.40.10">
    <property type="entry name" value="Immunoglobulins"/>
    <property type="match status" value="1"/>
</dbReference>
<keyword evidence="3" id="KW-1185">Reference proteome</keyword>
<name>A0AA88Y7I3_PINIB</name>